<evidence type="ECO:0000256" key="6">
    <source>
        <dbReference type="ARBA" id="ARBA00023242"/>
    </source>
</evidence>
<keyword evidence="4" id="KW-0805">Transcription regulation</keyword>
<dbReference type="InterPro" id="IPR012423">
    <property type="entry name" value="Eaf7/MRGBP"/>
</dbReference>
<sequence length="289" mass="31929">MPPRKKAKGAAAVSTPVADESATAADSPQVDDSEKPAYDILKDPWTDEQETSLFKGIIRWKPAGMHKHFRMIALSEYLRNHGYDPKVDTHTRIPGIWEKLSTLYNMEVIDERENSFDYDEVPEERYLEFKLPADEYEDMMWMRGRTSASGSSPPRMHERSTRSPSLPAPAIKKRKRGEPAVTNRASTVTDTDEPQTSPAHSPAPKITRSARSARSNGKAKVESSSRAQSKDTTIDEDADDGDGDESRDGTQDGEGESTASPKPAKSSSKSRSGTATKTQGTTRKSGRKR</sequence>
<feature type="compositionally biased region" description="Acidic residues" evidence="8">
    <location>
        <begin position="234"/>
        <end position="243"/>
    </location>
</feature>
<evidence type="ECO:0000256" key="7">
    <source>
        <dbReference type="ARBA" id="ARBA00025178"/>
    </source>
</evidence>
<comment type="caution">
    <text evidence="9">The sequence shown here is derived from an EMBL/GenBank/DDBJ whole genome shotgun (WGS) entry which is preliminary data.</text>
</comment>
<name>A0ABR4P5F4_9HELO</name>
<comment type="subcellular location">
    <subcellularLocation>
        <location evidence="1">Nucleus</location>
    </subcellularLocation>
</comment>
<evidence type="ECO:0000256" key="4">
    <source>
        <dbReference type="ARBA" id="ARBA00023015"/>
    </source>
</evidence>
<evidence type="ECO:0000256" key="2">
    <source>
        <dbReference type="ARBA" id="ARBA00007117"/>
    </source>
</evidence>
<keyword evidence="6" id="KW-0539">Nucleus</keyword>
<dbReference type="EMBL" id="JBFCZG010000009">
    <property type="protein sequence ID" value="KAL3418326.1"/>
    <property type="molecule type" value="Genomic_DNA"/>
</dbReference>
<keyword evidence="10" id="KW-1185">Reference proteome</keyword>
<dbReference type="Proteomes" id="UP001629113">
    <property type="component" value="Unassembled WGS sequence"/>
</dbReference>
<feature type="region of interest" description="Disordered" evidence="8">
    <location>
        <begin position="144"/>
        <end position="289"/>
    </location>
</feature>
<evidence type="ECO:0000256" key="8">
    <source>
        <dbReference type="SAM" id="MobiDB-lite"/>
    </source>
</evidence>
<feature type="compositionally biased region" description="Polar residues" evidence="8">
    <location>
        <begin position="183"/>
        <end position="199"/>
    </location>
</feature>
<evidence type="ECO:0000256" key="1">
    <source>
        <dbReference type="ARBA" id="ARBA00004123"/>
    </source>
</evidence>
<organism evidence="9 10">
    <name type="scientific">Phlyctema vagabunda</name>
    <dbReference type="NCBI Taxonomy" id="108571"/>
    <lineage>
        <taxon>Eukaryota</taxon>
        <taxon>Fungi</taxon>
        <taxon>Dikarya</taxon>
        <taxon>Ascomycota</taxon>
        <taxon>Pezizomycotina</taxon>
        <taxon>Leotiomycetes</taxon>
        <taxon>Helotiales</taxon>
        <taxon>Dermateaceae</taxon>
        <taxon>Phlyctema</taxon>
    </lineage>
</organism>
<evidence type="ECO:0000256" key="3">
    <source>
        <dbReference type="ARBA" id="ARBA00022853"/>
    </source>
</evidence>
<gene>
    <name evidence="9" type="ORF">PVAG01_10042</name>
</gene>
<dbReference type="PANTHER" id="PTHR13581">
    <property type="entry name" value="MRG-BINDING PROTEIN"/>
    <property type="match status" value="1"/>
</dbReference>
<feature type="compositionally biased region" description="Low complexity" evidence="8">
    <location>
        <begin position="257"/>
        <end position="278"/>
    </location>
</feature>
<protein>
    <submittedName>
        <fullName evidence="9">CT20 family protein</fullName>
    </submittedName>
</protein>
<evidence type="ECO:0000313" key="10">
    <source>
        <dbReference type="Proteomes" id="UP001629113"/>
    </source>
</evidence>
<dbReference type="Pfam" id="PF07904">
    <property type="entry name" value="Eaf7"/>
    <property type="match status" value="1"/>
</dbReference>
<comment type="similarity">
    <text evidence="2">Belongs to the EAF7 family.</text>
</comment>
<keyword evidence="3" id="KW-0156">Chromatin regulator</keyword>
<feature type="compositionally biased region" description="Basic and acidic residues" evidence="8">
    <location>
        <begin position="219"/>
        <end position="233"/>
    </location>
</feature>
<keyword evidence="5" id="KW-0804">Transcription</keyword>
<evidence type="ECO:0000256" key="5">
    <source>
        <dbReference type="ARBA" id="ARBA00023163"/>
    </source>
</evidence>
<feature type="region of interest" description="Disordered" evidence="8">
    <location>
        <begin position="1"/>
        <end position="37"/>
    </location>
</feature>
<accession>A0ABR4P5F4</accession>
<reference evidence="9 10" key="1">
    <citation type="submission" date="2024-06" db="EMBL/GenBank/DDBJ databases">
        <title>Complete genome of Phlyctema vagabunda strain 19-DSS-EL-015.</title>
        <authorList>
            <person name="Fiorenzani C."/>
        </authorList>
    </citation>
    <scope>NUCLEOTIDE SEQUENCE [LARGE SCALE GENOMIC DNA]</scope>
    <source>
        <strain evidence="9 10">19-DSS-EL-015</strain>
    </source>
</reference>
<evidence type="ECO:0000313" key="9">
    <source>
        <dbReference type="EMBL" id="KAL3418326.1"/>
    </source>
</evidence>
<comment type="function">
    <text evidence="7">Component of the NuA4 histone acetyltransferase complex which is involved in transcriptional activation of selected genes principally by acetylation of nucleosomal histone H4 and H2A. The NuA4 complex is also involved in DNA repair.</text>
</comment>
<dbReference type="PANTHER" id="PTHR13581:SF5">
    <property type="entry name" value="MRG_MORF4L-BINDING PROTEIN"/>
    <property type="match status" value="1"/>
</dbReference>
<proteinExistence type="inferred from homology"/>